<sequence length="99" mass="11198">MDKDTALDTNLTFNDRAALIAYVQICGMRTGYAPKIKRSDNKRGRVELGCDRGGDYRKRDSLTVEQRERKSGTRLIVCASVHGRPWVRDDNVMGNGHSR</sequence>
<name>A0ACC0WBW2_9STRA</name>
<evidence type="ECO:0000313" key="2">
    <source>
        <dbReference type="Proteomes" id="UP001163321"/>
    </source>
</evidence>
<protein>
    <submittedName>
        <fullName evidence="1">Uncharacterized protein</fullName>
    </submittedName>
</protein>
<comment type="caution">
    <text evidence="1">The sequence shown here is derived from an EMBL/GenBank/DDBJ whole genome shotgun (WGS) entry which is preliminary data.</text>
</comment>
<dbReference type="Proteomes" id="UP001163321">
    <property type="component" value="Chromosome 3"/>
</dbReference>
<proteinExistence type="predicted"/>
<accession>A0ACC0WBW2</accession>
<evidence type="ECO:0000313" key="1">
    <source>
        <dbReference type="EMBL" id="KAI9915821.1"/>
    </source>
</evidence>
<organism evidence="1 2">
    <name type="scientific">Peronosclerospora sorghi</name>
    <dbReference type="NCBI Taxonomy" id="230839"/>
    <lineage>
        <taxon>Eukaryota</taxon>
        <taxon>Sar</taxon>
        <taxon>Stramenopiles</taxon>
        <taxon>Oomycota</taxon>
        <taxon>Peronosporomycetes</taxon>
        <taxon>Peronosporales</taxon>
        <taxon>Peronosporaceae</taxon>
        <taxon>Peronosclerospora</taxon>
    </lineage>
</organism>
<reference evidence="1 2" key="1">
    <citation type="journal article" date="2022" name="bioRxiv">
        <title>The genome of the oomycete Peronosclerospora sorghi, a cosmopolitan pathogen of maize and sorghum, is inflated with dispersed pseudogenes.</title>
        <authorList>
            <person name="Fletcher K."/>
            <person name="Martin F."/>
            <person name="Isakeit T."/>
            <person name="Cavanaugh K."/>
            <person name="Magill C."/>
            <person name="Michelmore R."/>
        </authorList>
    </citation>
    <scope>NUCLEOTIDE SEQUENCE [LARGE SCALE GENOMIC DNA]</scope>
    <source>
        <strain evidence="1">P6</strain>
    </source>
</reference>
<dbReference type="EMBL" id="CM047582">
    <property type="protein sequence ID" value="KAI9915821.1"/>
    <property type="molecule type" value="Genomic_DNA"/>
</dbReference>
<gene>
    <name evidence="1" type="ORF">PsorP6_008007</name>
</gene>
<keyword evidence="2" id="KW-1185">Reference proteome</keyword>